<protein>
    <recommendedName>
        <fullName evidence="3">Transposase</fullName>
    </recommendedName>
</protein>
<organism evidence="1 2">
    <name type="scientific">Vibrio stylophorae</name>
    <dbReference type="NCBI Taxonomy" id="659351"/>
    <lineage>
        <taxon>Bacteria</taxon>
        <taxon>Pseudomonadati</taxon>
        <taxon>Pseudomonadota</taxon>
        <taxon>Gammaproteobacteria</taxon>
        <taxon>Vibrionales</taxon>
        <taxon>Vibrionaceae</taxon>
        <taxon>Vibrio</taxon>
    </lineage>
</organism>
<evidence type="ECO:0000313" key="1">
    <source>
        <dbReference type="EMBL" id="CAH0533613.1"/>
    </source>
</evidence>
<evidence type="ECO:0000313" key="2">
    <source>
        <dbReference type="Proteomes" id="UP000838672"/>
    </source>
</evidence>
<comment type="caution">
    <text evidence="1">The sequence shown here is derived from an EMBL/GenBank/DDBJ whole genome shotgun (WGS) entry which is preliminary data.</text>
</comment>
<reference evidence="1" key="1">
    <citation type="submission" date="2021-11" db="EMBL/GenBank/DDBJ databases">
        <authorList>
            <person name="Rodrigo-Torres L."/>
            <person name="Arahal R. D."/>
            <person name="Lucena T."/>
        </authorList>
    </citation>
    <scope>NUCLEOTIDE SEQUENCE</scope>
    <source>
        <strain evidence="1">CECT 7929</strain>
    </source>
</reference>
<keyword evidence="2" id="KW-1185">Reference proteome</keyword>
<gene>
    <name evidence="1" type="ORF">VST7929_01483</name>
</gene>
<dbReference type="Proteomes" id="UP000838672">
    <property type="component" value="Unassembled WGS sequence"/>
</dbReference>
<accession>A0ABN8DTF2</accession>
<evidence type="ECO:0008006" key="3">
    <source>
        <dbReference type="Google" id="ProtNLM"/>
    </source>
</evidence>
<dbReference type="EMBL" id="CAKLDI010000001">
    <property type="protein sequence ID" value="CAH0533613.1"/>
    <property type="molecule type" value="Genomic_DNA"/>
</dbReference>
<proteinExistence type="predicted"/>
<name>A0ABN8DTF2_9VIBR</name>
<sequence length="51" mass="5770">MFHECKNSGFYLYGLIDFQTITNASINRGVCYLCGMNKERSGIKYGVLLIS</sequence>